<accession>A0A369JRK6</accession>
<keyword evidence="3" id="KW-1185">Reference proteome</keyword>
<comment type="caution">
    <text evidence="2">The sequence shown here is derived from an EMBL/GenBank/DDBJ whole genome shotgun (WGS) entry which is preliminary data.</text>
</comment>
<sequence>MALFSIQRGRWTTPRKLLIIRIPIQILWTLQSAPSISLISTRAEKNDLPPVAAPGGDDRSLKKTVSAWYAAEALSKLIGDTQFITYPDIPARQDDSVPGSLNTIQDSVRHLQSAPRDDQQQKVSRAGCCYSQNLPEVAPLPRLNQGGMTVFTTTQNKSTPMASVQEPTHGASQARRYQIFENALLVIRDQFKAADSLEDKIMRFVIRAATGGLKKSRERCCRRLGCIFRFDDSQYNRERLLGYTREHTLSMGVLGDSRRPSSQEDPPAYFIRSDIFLLSSIKPLFRPMSPPIDFAATASFLGEIPSAALPIPRADHLDRRASIVQYSEGRRWCIFDEFQAQHRAAFENCMQRRRQIFDCNEMRRELDFEAKQRERKATYEAKEDSRESDFQEMQKKRENKFW</sequence>
<dbReference type="EMBL" id="LUEZ02000048">
    <property type="protein sequence ID" value="RDB22995.1"/>
    <property type="molecule type" value="Genomic_DNA"/>
</dbReference>
<dbReference type="Proteomes" id="UP000076154">
    <property type="component" value="Unassembled WGS sequence"/>
</dbReference>
<evidence type="ECO:0000313" key="3">
    <source>
        <dbReference type="Proteomes" id="UP000076154"/>
    </source>
</evidence>
<dbReference type="InParanoid" id="A0A369JRK6"/>
<name>A0A369JRK6_HYPMA</name>
<reference evidence="2" key="1">
    <citation type="submission" date="2018-04" db="EMBL/GenBank/DDBJ databases">
        <title>Whole genome sequencing of Hypsizygus marmoreus.</title>
        <authorList>
            <person name="Choi I.-G."/>
            <person name="Min B."/>
            <person name="Kim J.-G."/>
            <person name="Kim S."/>
            <person name="Oh Y.-L."/>
            <person name="Kong W.-S."/>
            <person name="Park H."/>
            <person name="Jeong J."/>
            <person name="Song E.-S."/>
        </authorList>
    </citation>
    <scope>NUCLEOTIDE SEQUENCE [LARGE SCALE GENOMIC DNA]</scope>
    <source>
        <strain evidence="2">51987-8</strain>
    </source>
</reference>
<feature type="region of interest" description="Disordered" evidence="1">
    <location>
        <begin position="377"/>
        <end position="402"/>
    </location>
</feature>
<dbReference type="AlphaFoldDB" id="A0A369JRK6"/>
<evidence type="ECO:0000256" key="1">
    <source>
        <dbReference type="SAM" id="MobiDB-lite"/>
    </source>
</evidence>
<proteinExistence type="predicted"/>
<dbReference type="OrthoDB" id="3067839at2759"/>
<protein>
    <submittedName>
        <fullName evidence="2">Uncharacterized protein</fullName>
    </submittedName>
</protein>
<gene>
    <name evidence="2" type="ORF">Hypma_009714</name>
</gene>
<organism evidence="2 3">
    <name type="scientific">Hypsizygus marmoreus</name>
    <name type="common">White beech mushroom</name>
    <name type="synonym">Agaricus marmoreus</name>
    <dbReference type="NCBI Taxonomy" id="39966"/>
    <lineage>
        <taxon>Eukaryota</taxon>
        <taxon>Fungi</taxon>
        <taxon>Dikarya</taxon>
        <taxon>Basidiomycota</taxon>
        <taxon>Agaricomycotina</taxon>
        <taxon>Agaricomycetes</taxon>
        <taxon>Agaricomycetidae</taxon>
        <taxon>Agaricales</taxon>
        <taxon>Tricholomatineae</taxon>
        <taxon>Lyophyllaceae</taxon>
        <taxon>Hypsizygus</taxon>
    </lineage>
</organism>
<evidence type="ECO:0000313" key="2">
    <source>
        <dbReference type="EMBL" id="RDB22995.1"/>
    </source>
</evidence>